<dbReference type="EMBL" id="CP025085">
    <property type="protein sequence ID" value="AUG99489.1"/>
    <property type="molecule type" value="Genomic_DNA"/>
</dbReference>
<reference evidence="2 3" key="1">
    <citation type="journal article" date="2013" name="Genome Announc.">
        <title>Draft genome sequence of Serratia sp. strain ATCC 39006, a model bacterium for analysis of the biosynthesis and regulation of prodigiosin, a carbapenem, and gas vesicles.</title>
        <authorList>
            <person name="Fineran P.C."/>
            <person name="Iglesias Cans M.C."/>
            <person name="Ramsay J.P."/>
            <person name="Wilf N.M."/>
            <person name="Cossyleon D."/>
            <person name="McNeil M.B."/>
            <person name="Williamson N.R."/>
            <person name="Monson R.E."/>
            <person name="Becher S.A."/>
            <person name="Stanton J.A."/>
            <person name="Brugger K."/>
            <person name="Brown S.D."/>
            <person name="Salmond G.P."/>
        </authorList>
    </citation>
    <scope>NUCLEOTIDE SEQUENCE [LARGE SCALE GENOMIC DNA]</scope>
    <source>
        <strain evidence="2">ATCC 39006</strain>
        <strain evidence="3">ATCC 39006 / SC 11482</strain>
    </source>
</reference>
<name>A0A2I5TH01_SERS3</name>
<dbReference type="EMBL" id="CP025084">
    <property type="protein sequence ID" value="AUH03807.1"/>
    <property type="molecule type" value="Genomic_DNA"/>
</dbReference>
<accession>A0A2I5TH01</accession>
<evidence type="ECO:0000313" key="3">
    <source>
        <dbReference type="Proteomes" id="UP000017700"/>
    </source>
</evidence>
<sequence>MKKILAITSGKNTPSSRFRIRQHIDGLNKKGFYVTESCPPIDKNKSVPFLGKYNPRFYLPIYFVWQIIKILQRISIIFRRKKYDYVWLNRELLTGYYTLEGFLGEKVILDVDDAIWKNPPFGSFAAKKIAQRSYAIICGNDYLAEWFRQYNSNVYVIPTSVNVDKYKPRAVEYKSDIITLGWIGTHGNLKYVKLISSVLENILSKYSFVKIKIVCDKKFDFINNNESVEYVEWSEINEIKNFQSIDIGLMPLDEDEWTKGKCSFKLLQHLSCGSMVVGSPVGMNKNILLGNVNGAYPATSTDEWFDILSYLIDNYEEYRDIYKYKTRDFILENYASEKILSELIRVFND</sequence>
<reference evidence="2" key="4">
    <citation type="submission" date="2017-11" db="EMBL/GenBank/DDBJ databases">
        <title>Complete genome sequence of Serratia sp. ATCC 39006.</title>
        <authorList>
            <person name="Hampton H.G."/>
            <person name="Jackson S.A."/>
            <person name="Jauregui R."/>
            <person name="Poulter G.T.M."/>
            <person name="Salmond G.P.C."/>
            <person name="Fineran P.C."/>
        </authorList>
    </citation>
    <scope>NUCLEOTIDE SEQUENCE</scope>
    <source>
        <strain evidence="2">ATCC 39006</strain>
    </source>
</reference>
<dbReference type="SUPFAM" id="SSF53756">
    <property type="entry name" value="UDP-Glycosyltransferase/glycogen phosphorylase"/>
    <property type="match status" value="1"/>
</dbReference>
<dbReference type="RefSeq" id="WP_021017075.1">
    <property type="nucleotide sequence ID" value="NZ_CP025084.1"/>
</dbReference>
<gene>
    <name evidence="1" type="ORF">CWC46_06440</name>
    <name evidence="2" type="ORF">Ser39006_006445</name>
</gene>
<dbReference type="AlphaFoldDB" id="A0A2I5TH01"/>
<proteinExistence type="predicted"/>
<dbReference type="KEGG" id="sera:Ser39006_006445"/>
<keyword evidence="3" id="KW-1185">Reference proteome</keyword>
<evidence type="ECO:0000313" key="1">
    <source>
        <dbReference type="EMBL" id="AUG99489.1"/>
    </source>
</evidence>
<dbReference type="STRING" id="104623.Ser39006_03815"/>
<organism evidence="2 3">
    <name type="scientific">Serratia sp. (strain ATCC 39006)</name>
    <name type="common">Prodigiosinella confusarubida</name>
    <dbReference type="NCBI Taxonomy" id="104623"/>
    <lineage>
        <taxon>Bacteria</taxon>
        <taxon>Pseudomonadati</taxon>
        <taxon>Pseudomonadota</taxon>
        <taxon>Gammaproteobacteria</taxon>
        <taxon>Enterobacterales</taxon>
        <taxon>Pectobacteriaceae</taxon>
        <taxon>Prodigiosinella</taxon>
    </lineage>
</organism>
<dbReference type="Proteomes" id="UP000233778">
    <property type="component" value="Chromosome"/>
</dbReference>
<reference evidence="2" key="2">
    <citation type="submission" date="2013-09" db="EMBL/GenBank/DDBJ databases">
        <authorList>
            <person name="Wang G."/>
            <person name="Yang Y."/>
            <person name="Su Y."/>
        </authorList>
    </citation>
    <scope>NUCLEOTIDE SEQUENCE</scope>
    <source>
        <strain evidence="2">ATCC 39006</strain>
    </source>
</reference>
<dbReference type="OrthoDB" id="9768937at2"/>
<protein>
    <submittedName>
        <fullName evidence="2">Glycosyltransferase family 1 protein</fullName>
    </submittedName>
</protein>
<dbReference type="GO" id="GO:0016740">
    <property type="term" value="F:transferase activity"/>
    <property type="evidence" value="ECO:0007669"/>
    <property type="project" value="UniProtKB-KW"/>
</dbReference>
<dbReference type="Proteomes" id="UP000017700">
    <property type="component" value="Chromosome"/>
</dbReference>
<evidence type="ECO:0000313" key="2">
    <source>
        <dbReference type="EMBL" id="AUH03807.1"/>
    </source>
</evidence>
<keyword evidence="2" id="KW-0808">Transferase</keyword>
<dbReference type="Gene3D" id="3.40.50.2000">
    <property type="entry name" value="Glycogen Phosphorylase B"/>
    <property type="match status" value="2"/>
</dbReference>
<reference evidence="1 4" key="3">
    <citation type="submission" date="2017-11" db="EMBL/GenBank/DDBJ databases">
        <title>Complete genome sequence of Serratia sp. ATCC 39006 LacA.</title>
        <authorList>
            <person name="Hampton H.G."/>
            <person name="Jackson S.A."/>
            <person name="Jauregui R."/>
            <person name="Poulter G.T.M."/>
            <person name="Salmond G.P.C."/>
            <person name="Fineran P.C."/>
        </authorList>
    </citation>
    <scope>NUCLEOTIDE SEQUENCE [LARGE SCALE GENOMIC DNA]</scope>
    <source>
        <strain evidence="1 4">ATCC 39006</strain>
    </source>
</reference>
<dbReference type="KEGG" id="serq:CWC46_06440"/>
<evidence type="ECO:0000313" key="4">
    <source>
        <dbReference type="Proteomes" id="UP000233778"/>
    </source>
</evidence>